<gene>
    <name evidence="1" type="ORF">QE152_g25897</name>
</gene>
<dbReference type="Gene3D" id="3.40.50.1820">
    <property type="entry name" value="alpha/beta hydrolase"/>
    <property type="match status" value="1"/>
</dbReference>
<dbReference type="GO" id="GO:0017171">
    <property type="term" value="F:serine hydrolase activity"/>
    <property type="evidence" value="ECO:0007669"/>
    <property type="project" value="TreeGrafter"/>
</dbReference>
<dbReference type="InterPro" id="IPR029058">
    <property type="entry name" value="AB_hydrolase_fold"/>
</dbReference>
<organism evidence="1 2">
    <name type="scientific">Popillia japonica</name>
    <name type="common">Japanese beetle</name>
    <dbReference type="NCBI Taxonomy" id="7064"/>
    <lineage>
        <taxon>Eukaryota</taxon>
        <taxon>Metazoa</taxon>
        <taxon>Ecdysozoa</taxon>
        <taxon>Arthropoda</taxon>
        <taxon>Hexapoda</taxon>
        <taxon>Insecta</taxon>
        <taxon>Pterygota</taxon>
        <taxon>Neoptera</taxon>
        <taxon>Endopterygota</taxon>
        <taxon>Coleoptera</taxon>
        <taxon>Polyphaga</taxon>
        <taxon>Scarabaeiformia</taxon>
        <taxon>Scarabaeidae</taxon>
        <taxon>Rutelinae</taxon>
        <taxon>Popillia</taxon>
    </lineage>
</organism>
<dbReference type="Proteomes" id="UP001458880">
    <property type="component" value="Unassembled WGS sequence"/>
</dbReference>
<evidence type="ECO:0000313" key="1">
    <source>
        <dbReference type="EMBL" id="KAK9710620.1"/>
    </source>
</evidence>
<dbReference type="EMBL" id="JASPKY010000290">
    <property type="protein sequence ID" value="KAK9710620.1"/>
    <property type="molecule type" value="Genomic_DNA"/>
</dbReference>
<sequence>MFVVKATAVLFKRSILELPHIQGTNFLNIEHLRCISTFPVTKNLLLISKEKKNASVKNLKLSPDQNRPLVVMPSWLMAKEKHIKKYANFYLDYGFDVLNISVTPWQLLWPVKGTQVVAKDILKFLKVNETYSPLVVHGFSVGAYLWSEVLVRLAAERSLYRPVIDRISGQIFDSAADITELVIGVPIAVFPSNKVMQNALRSYLLYHMKKFDKVATSHYVRASQMYHTNLIRVPALIFCSEKDPIGAVRSNQRARENWESNGTKVYWKCWDDSPHVGHFQKHPKEYLEALTNYLDKLDLISSRDKLEAKI</sequence>
<dbReference type="AlphaFoldDB" id="A0AAW1JZZ8"/>
<comment type="caution">
    <text evidence="1">The sequence shown here is derived from an EMBL/GenBank/DDBJ whole genome shotgun (WGS) entry which is preliminary data.</text>
</comment>
<reference evidence="1 2" key="1">
    <citation type="journal article" date="2024" name="BMC Genomics">
        <title>De novo assembly and annotation of Popillia japonica's genome with initial clues to its potential as an invasive pest.</title>
        <authorList>
            <person name="Cucini C."/>
            <person name="Boschi S."/>
            <person name="Funari R."/>
            <person name="Cardaioli E."/>
            <person name="Iannotti N."/>
            <person name="Marturano G."/>
            <person name="Paoli F."/>
            <person name="Bruttini M."/>
            <person name="Carapelli A."/>
            <person name="Frati F."/>
            <person name="Nardi F."/>
        </authorList>
    </citation>
    <scope>NUCLEOTIDE SEQUENCE [LARGE SCALE GENOMIC DNA]</scope>
    <source>
        <strain evidence="1">DMR45628</strain>
    </source>
</reference>
<dbReference type="InterPro" id="IPR008547">
    <property type="entry name" value="DUF829_TMEM53"/>
</dbReference>
<dbReference type="PANTHER" id="PTHR20908">
    <property type="entry name" value="LD15586P"/>
    <property type="match status" value="1"/>
</dbReference>
<proteinExistence type="predicted"/>
<protein>
    <recommendedName>
        <fullName evidence="3">Transmembrane protein 53</fullName>
    </recommendedName>
</protein>
<dbReference type="PANTHER" id="PTHR20908:SF1">
    <property type="entry name" value="LD15586P"/>
    <property type="match status" value="1"/>
</dbReference>
<keyword evidence="2" id="KW-1185">Reference proteome</keyword>
<evidence type="ECO:0000313" key="2">
    <source>
        <dbReference type="Proteomes" id="UP001458880"/>
    </source>
</evidence>
<dbReference type="Pfam" id="PF05705">
    <property type="entry name" value="DUF829"/>
    <property type="match status" value="1"/>
</dbReference>
<evidence type="ECO:0008006" key="3">
    <source>
        <dbReference type="Google" id="ProtNLM"/>
    </source>
</evidence>
<accession>A0AAW1JZZ8</accession>
<name>A0AAW1JZZ8_POPJA</name>
<dbReference type="SUPFAM" id="SSF53474">
    <property type="entry name" value="alpha/beta-Hydrolases"/>
    <property type="match status" value="1"/>
</dbReference>